<dbReference type="InterPro" id="IPR013207">
    <property type="entry name" value="LGFP"/>
</dbReference>
<feature type="signal peptide" evidence="2">
    <location>
        <begin position="1"/>
        <end position="24"/>
    </location>
</feature>
<evidence type="ECO:0000313" key="3">
    <source>
        <dbReference type="EMBL" id="PPK95986.1"/>
    </source>
</evidence>
<dbReference type="Proteomes" id="UP000239485">
    <property type="component" value="Unassembled WGS sequence"/>
</dbReference>
<evidence type="ECO:0000256" key="2">
    <source>
        <dbReference type="SAM" id="SignalP"/>
    </source>
</evidence>
<evidence type="ECO:0000313" key="4">
    <source>
        <dbReference type="Proteomes" id="UP000239485"/>
    </source>
</evidence>
<accession>A0A2S6IPG7</accession>
<proteinExistence type="predicted"/>
<dbReference type="SUPFAM" id="SSF55486">
    <property type="entry name" value="Metalloproteases ('zincins'), catalytic domain"/>
    <property type="match status" value="1"/>
</dbReference>
<reference evidence="3 4" key="1">
    <citation type="submission" date="2018-02" db="EMBL/GenBank/DDBJ databases">
        <title>Genomic Encyclopedia of Archaeal and Bacterial Type Strains, Phase II (KMG-II): from individual species to whole genera.</title>
        <authorList>
            <person name="Goeker M."/>
        </authorList>
    </citation>
    <scope>NUCLEOTIDE SEQUENCE [LARGE SCALE GENOMIC DNA]</scope>
    <source>
        <strain evidence="3 4">DSM 22857</strain>
    </source>
</reference>
<keyword evidence="2" id="KW-0732">Signal</keyword>
<dbReference type="EMBL" id="PTJD01000005">
    <property type="protein sequence ID" value="PPK95986.1"/>
    <property type="molecule type" value="Genomic_DNA"/>
</dbReference>
<protein>
    <submittedName>
        <fullName evidence="3">LGFP repeat-containing protein</fullName>
    </submittedName>
</protein>
<organism evidence="3 4">
    <name type="scientific">Kineococcus xinjiangensis</name>
    <dbReference type="NCBI Taxonomy" id="512762"/>
    <lineage>
        <taxon>Bacteria</taxon>
        <taxon>Bacillati</taxon>
        <taxon>Actinomycetota</taxon>
        <taxon>Actinomycetes</taxon>
        <taxon>Kineosporiales</taxon>
        <taxon>Kineosporiaceae</taxon>
        <taxon>Kineococcus</taxon>
    </lineage>
</organism>
<dbReference type="Pfam" id="PF08310">
    <property type="entry name" value="LGFP"/>
    <property type="match status" value="3"/>
</dbReference>
<gene>
    <name evidence="3" type="ORF">CLV92_10586</name>
</gene>
<dbReference type="AlphaFoldDB" id="A0A2S6IPG7"/>
<evidence type="ECO:0000256" key="1">
    <source>
        <dbReference type="SAM" id="MobiDB-lite"/>
    </source>
</evidence>
<dbReference type="OrthoDB" id="3758789at2"/>
<sequence>MRRPSRILAAVLASAGTLALPVPAAPAATGDLVRGTVVRAVAEAPAEAASGARAGDHGDHAHGDGQVVDGTATYLSTGERVRRLTGPGVDALPPGSQVALHVEDSGSDVLRVRSVAAAEALPAEVAATPAQGPRSVRIVMAVPAGVPQDAQPKTEAQARGMVAEASEYWSQQTGGRITFAVTGVVPWYQSAHDCNGFELLQEAGQRAGAPGLQGSGHYVVIVAPDRSTETCSAGFSIVGRDVNSGAVSFMGVLEPRGFAHELGHGMGLLHANTADCARSQDVVPTGAGRGRYGCAGTGEAARFEEYGDELDLMGTTWEAIGSAGALAVDRLGLNPGAVRPVTASGTYDVAALPVAGDGRTYGLRVLDPGSRATYFVELRGHADAGSVPALWWPLGVRVTRLGVDGESVLLDPTPGSVRDPRAEFVGPRTIDYDRVLAPGATLTTAGGRVRITTISADRGSARVEVRVDGGGAPGARPDGSVDVPVGGATYNVRGAILDRYRAAGLTAGPLGAPRSNEVALAGGAVSHFDGGSIYWSPAGGARIVTGAIRDTWWAQRAERSPLGFPVGEEVPLRGGVVQAFRGGLVYWSPATGAHEVRGAVLDRYGSTGWENGVLGYPVTGERAVRGGAFTAFQGGSIYWSPTTGAHVVRGALRGAWGSLGWEGGRLGFPRSGEYPVPGGVRQDFQGGTLTFVWSTGQVLLTR</sequence>
<name>A0A2S6IPG7_9ACTN</name>
<feature type="region of interest" description="Disordered" evidence="1">
    <location>
        <begin position="48"/>
        <end position="69"/>
    </location>
</feature>
<feature type="compositionally biased region" description="Basic and acidic residues" evidence="1">
    <location>
        <begin position="54"/>
        <end position="63"/>
    </location>
</feature>
<feature type="chain" id="PRO_5039076391" evidence="2">
    <location>
        <begin position="25"/>
        <end position="702"/>
    </location>
</feature>
<comment type="caution">
    <text evidence="3">The sequence shown here is derived from an EMBL/GenBank/DDBJ whole genome shotgun (WGS) entry which is preliminary data.</text>
</comment>
<keyword evidence="4" id="KW-1185">Reference proteome</keyword>